<feature type="domain" description="PPIase FKBP-type" evidence="7">
    <location>
        <begin position="199"/>
        <end position="300"/>
    </location>
</feature>
<dbReference type="PANTHER" id="PTHR43811">
    <property type="entry name" value="FKBP-TYPE PEPTIDYL-PROLYL CIS-TRANS ISOMERASE FKPA"/>
    <property type="match status" value="1"/>
</dbReference>
<dbReference type="EMBL" id="BAABCV010000005">
    <property type="protein sequence ID" value="GAA4094816.1"/>
    <property type="molecule type" value="Genomic_DNA"/>
</dbReference>
<sequence>MKKNLMFLALAAIGLASCNGGYKKGEGGFLYNFYTSNSGPKVKEGDFLLANLIIKNDADSVLMSTYDQGRPSPLILPKSAYPGDIFDALKLFTEGDSATLKLPADSVFKRGTKPPGFKGKYLNYTIKIVKVIPKGKLTDQAFNEKITAYMKSQADAEKNAEPAKLKKYVDASGQKFNKTDSGLYYVITKPGQGPLIAANDTAVINYVGKLLGGKVFDTSIKAEAIKAKLGSLDQRPFTPIHVAVGQRKVIAGWDQGLQLLNKGAKATLVIPSSLGYGQMGAGPIAPYTPVVFELEVVDVIHPKPGSLAPAPTAAAPVAKK</sequence>
<evidence type="ECO:0000313" key="8">
    <source>
        <dbReference type="EMBL" id="GAA4094816.1"/>
    </source>
</evidence>
<dbReference type="PANTHER" id="PTHR43811:SF19">
    <property type="entry name" value="39 KDA FK506-BINDING NUCLEAR PROTEIN"/>
    <property type="match status" value="1"/>
</dbReference>
<reference evidence="9" key="1">
    <citation type="journal article" date="2019" name="Int. J. Syst. Evol. Microbiol.">
        <title>The Global Catalogue of Microorganisms (GCM) 10K type strain sequencing project: providing services to taxonomists for standard genome sequencing and annotation.</title>
        <authorList>
            <consortium name="The Broad Institute Genomics Platform"/>
            <consortium name="The Broad Institute Genome Sequencing Center for Infectious Disease"/>
            <person name="Wu L."/>
            <person name="Ma J."/>
        </authorList>
    </citation>
    <scope>NUCLEOTIDE SEQUENCE [LARGE SCALE GENOMIC DNA]</scope>
    <source>
        <strain evidence="9">JCM 17085</strain>
    </source>
</reference>
<name>A0ABP7WR29_9SPHI</name>
<comment type="similarity">
    <text evidence="2 6">Belongs to the FKBP-type PPIase family.</text>
</comment>
<accession>A0ABP7WR29</accession>
<gene>
    <name evidence="8" type="ORF">GCM10022392_17100</name>
</gene>
<dbReference type="SUPFAM" id="SSF54534">
    <property type="entry name" value="FKBP-like"/>
    <property type="match status" value="2"/>
</dbReference>
<evidence type="ECO:0000256" key="3">
    <source>
        <dbReference type="ARBA" id="ARBA00023110"/>
    </source>
</evidence>
<comment type="caution">
    <text evidence="8">The sequence shown here is derived from an EMBL/GenBank/DDBJ whole genome shotgun (WGS) entry which is preliminary data.</text>
</comment>
<dbReference type="PROSITE" id="PS51257">
    <property type="entry name" value="PROKAR_LIPOPROTEIN"/>
    <property type="match status" value="1"/>
</dbReference>
<dbReference type="InterPro" id="IPR001179">
    <property type="entry name" value="PPIase_FKBP_dom"/>
</dbReference>
<keyword evidence="4 5" id="KW-0413">Isomerase</keyword>
<evidence type="ECO:0000256" key="1">
    <source>
        <dbReference type="ARBA" id="ARBA00000971"/>
    </source>
</evidence>
<evidence type="ECO:0000259" key="7">
    <source>
        <dbReference type="PROSITE" id="PS50059"/>
    </source>
</evidence>
<dbReference type="Proteomes" id="UP001500841">
    <property type="component" value="Unassembled WGS sequence"/>
</dbReference>
<keyword evidence="9" id="KW-1185">Reference proteome</keyword>
<dbReference type="PROSITE" id="PS50059">
    <property type="entry name" value="FKBP_PPIASE"/>
    <property type="match status" value="1"/>
</dbReference>
<proteinExistence type="inferred from homology"/>
<evidence type="ECO:0000256" key="4">
    <source>
        <dbReference type="ARBA" id="ARBA00023235"/>
    </source>
</evidence>
<evidence type="ECO:0000256" key="6">
    <source>
        <dbReference type="RuleBase" id="RU003915"/>
    </source>
</evidence>
<dbReference type="Pfam" id="PF00254">
    <property type="entry name" value="FKBP_C"/>
    <property type="match status" value="1"/>
</dbReference>
<keyword evidence="3 5" id="KW-0697">Rotamase</keyword>
<evidence type="ECO:0000313" key="9">
    <source>
        <dbReference type="Proteomes" id="UP001500841"/>
    </source>
</evidence>
<organism evidence="8 9">
    <name type="scientific">Mucilaginibacter panaciglaebae</name>
    <dbReference type="NCBI Taxonomy" id="502331"/>
    <lineage>
        <taxon>Bacteria</taxon>
        <taxon>Pseudomonadati</taxon>
        <taxon>Bacteroidota</taxon>
        <taxon>Sphingobacteriia</taxon>
        <taxon>Sphingobacteriales</taxon>
        <taxon>Sphingobacteriaceae</taxon>
        <taxon>Mucilaginibacter</taxon>
    </lineage>
</organism>
<protein>
    <recommendedName>
        <fullName evidence="6">Peptidyl-prolyl cis-trans isomerase</fullName>
        <ecNumber evidence="6">5.2.1.8</ecNumber>
    </recommendedName>
</protein>
<dbReference type="Gene3D" id="3.10.50.40">
    <property type="match status" value="2"/>
</dbReference>
<dbReference type="EC" id="5.2.1.8" evidence="6"/>
<dbReference type="InterPro" id="IPR046357">
    <property type="entry name" value="PPIase_dom_sf"/>
</dbReference>
<dbReference type="RefSeq" id="WP_345102929.1">
    <property type="nucleotide sequence ID" value="NZ_BAABCV010000005.1"/>
</dbReference>
<comment type="catalytic activity">
    <reaction evidence="1 5 6">
        <text>[protein]-peptidylproline (omega=180) = [protein]-peptidylproline (omega=0)</text>
        <dbReference type="Rhea" id="RHEA:16237"/>
        <dbReference type="Rhea" id="RHEA-COMP:10747"/>
        <dbReference type="Rhea" id="RHEA-COMP:10748"/>
        <dbReference type="ChEBI" id="CHEBI:83833"/>
        <dbReference type="ChEBI" id="CHEBI:83834"/>
        <dbReference type="EC" id="5.2.1.8"/>
    </reaction>
</comment>
<evidence type="ECO:0000256" key="5">
    <source>
        <dbReference type="PROSITE-ProRule" id="PRU00277"/>
    </source>
</evidence>
<evidence type="ECO:0000256" key="2">
    <source>
        <dbReference type="ARBA" id="ARBA00006577"/>
    </source>
</evidence>